<dbReference type="Proteomes" id="UP000198688">
    <property type="component" value="Chromosome I"/>
</dbReference>
<proteinExistence type="predicted"/>
<evidence type="ECO:0000313" key="2">
    <source>
        <dbReference type="Proteomes" id="UP000198688"/>
    </source>
</evidence>
<reference evidence="1 2" key="1">
    <citation type="submission" date="2016-10" db="EMBL/GenBank/DDBJ databases">
        <authorList>
            <person name="de Groot N.N."/>
        </authorList>
    </citation>
    <scope>NUCLEOTIDE SEQUENCE [LARGE SCALE GENOMIC DNA]</scope>
    <source>
        <strain evidence="1 2">DSM 43941</strain>
    </source>
</reference>
<dbReference type="AlphaFoldDB" id="A0A1H1V2Y9"/>
<name>A0A1H1V2Y9_9ACTN</name>
<protein>
    <submittedName>
        <fullName evidence="1">Uncharacterized protein</fullName>
    </submittedName>
</protein>
<keyword evidence="2" id="KW-1185">Reference proteome</keyword>
<dbReference type="EMBL" id="LT629758">
    <property type="protein sequence ID" value="SDS78589.1"/>
    <property type="molecule type" value="Genomic_DNA"/>
</dbReference>
<dbReference type="STRING" id="113562.SAMN04489716_1612"/>
<sequence>MRCPEHRWKKHYRSISDADRVALLWGSYVYDCGTGTGYHITTNINFEENR</sequence>
<gene>
    <name evidence="1" type="ORF">SAMN04489716_1612</name>
</gene>
<accession>A0A1H1V2Y9</accession>
<organism evidence="1 2">
    <name type="scientific">Actinoplanes derwentensis</name>
    <dbReference type="NCBI Taxonomy" id="113562"/>
    <lineage>
        <taxon>Bacteria</taxon>
        <taxon>Bacillati</taxon>
        <taxon>Actinomycetota</taxon>
        <taxon>Actinomycetes</taxon>
        <taxon>Micromonosporales</taxon>
        <taxon>Micromonosporaceae</taxon>
        <taxon>Actinoplanes</taxon>
    </lineage>
</organism>
<evidence type="ECO:0000313" key="1">
    <source>
        <dbReference type="EMBL" id="SDS78589.1"/>
    </source>
</evidence>